<evidence type="ECO:0000256" key="4">
    <source>
        <dbReference type="ARBA" id="ARBA00022771"/>
    </source>
</evidence>
<feature type="domain" description="C2H2-type" evidence="9">
    <location>
        <begin position="32"/>
        <end position="60"/>
    </location>
</feature>
<keyword evidence="6" id="KW-0539">Nucleus</keyword>
<accession>A0AAW0W7Y5</accession>
<feature type="non-terminal residue" evidence="10">
    <location>
        <position position="1"/>
    </location>
</feature>
<evidence type="ECO:0000313" key="11">
    <source>
        <dbReference type="Proteomes" id="UP001445076"/>
    </source>
</evidence>
<dbReference type="FunFam" id="3.30.160.60:FF:000688">
    <property type="entry name" value="zinc finger protein 197 isoform X1"/>
    <property type="match status" value="1"/>
</dbReference>
<dbReference type="AlphaFoldDB" id="A0AAW0W7Y5"/>
<comment type="subcellular location">
    <subcellularLocation>
        <location evidence="1">Nucleus</location>
    </subcellularLocation>
</comment>
<dbReference type="PROSITE" id="PS00028">
    <property type="entry name" value="ZINC_FINGER_C2H2_1"/>
    <property type="match status" value="5"/>
</dbReference>
<dbReference type="SMART" id="SM00355">
    <property type="entry name" value="ZnF_C2H2"/>
    <property type="match status" value="5"/>
</dbReference>
<dbReference type="InterPro" id="IPR050888">
    <property type="entry name" value="ZnF_C2H2-type_TF"/>
</dbReference>
<organism evidence="10 11">
    <name type="scientific">Cherax quadricarinatus</name>
    <name type="common">Australian red claw crayfish</name>
    <dbReference type="NCBI Taxonomy" id="27406"/>
    <lineage>
        <taxon>Eukaryota</taxon>
        <taxon>Metazoa</taxon>
        <taxon>Ecdysozoa</taxon>
        <taxon>Arthropoda</taxon>
        <taxon>Crustacea</taxon>
        <taxon>Multicrustacea</taxon>
        <taxon>Malacostraca</taxon>
        <taxon>Eumalacostraca</taxon>
        <taxon>Eucarida</taxon>
        <taxon>Decapoda</taxon>
        <taxon>Pleocyemata</taxon>
        <taxon>Astacidea</taxon>
        <taxon>Parastacoidea</taxon>
        <taxon>Parastacidae</taxon>
        <taxon>Cherax</taxon>
    </lineage>
</organism>
<dbReference type="GO" id="GO:0005634">
    <property type="term" value="C:nucleus"/>
    <property type="evidence" value="ECO:0007669"/>
    <property type="project" value="UniProtKB-SubCell"/>
</dbReference>
<dbReference type="Proteomes" id="UP001445076">
    <property type="component" value="Unassembled WGS sequence"/>
</dbReference>
<dbReference type="InterPro" id="IPR036236">
    <property type="entry name" value="Znf_C2H2_sf"/>
</dbReference>
<name>A0AAW0W7Y5_CHEQU</name>
<dbReference type="SUPFAM" id="SSF57667">
    <property type="entry name" value="beta-beta-alpha zinc fingers"/>
    <property type="match status" value="2"/>
</dbReference>
<dbReference type="InterPro" id="IPR013087">
    <property type="entry name" value="Znf_C2H2_type"/>
</dbReference>
<evidence type="ECO:0000256" key="1">
    <source>
        <dbReference type="ARBA" id="ARBA00004123"/>
    </source>
</evidence>
<feature type="domain" description="C2H2-type" evidence="9">
    <location>
        <begin position="61"/>
        <end position="88"/>
    </location>
</feature>
<dbReference type="EMBL" id="JARKIK010000083">
    <property type="protein sequence ID" value="KAK8725392.1"/>
    <property type="molecule type" value="Genomic_DNA"/>
</dbReference>
<gene>
    <name evidence="10" type="ORF">OTU49_010839</name>
</gene>
<keyword evidence="3" id="KW-0677">Repeat</keyword>
<evidence type="ECO:0000256" key="7">
    <source>
        <dbReference type="PROSITE-ProRule" id="PRU00042"/>
    </source>
</evidence>
<dbReference type="Pfam" id="PF12874">
    <property type="entry name" value="zf-met"/>
    <property type="match status" value="1"/>
</dbReference>
<evidence type="ECO:0000256" key="2">
    <source>
        <dbReference type="ARBA" id="ARBA00022723"/>
    </source>
</evidence>
<evidence type="ECO:0000256" key="8">
    <source>
        <dbReference type="SAM" id="MobiDB-lite"/>
    </source>
</evidence>
<dbReference type="GO" id="GO:0008270">
    <property type="term" value="F:zinc ion binding"/>
    <property type="evidence" value="ECO:0007669"/>
    <property type="project" value="UniProtKB-KW"/>
</dbReference>
<sequence length="375" mass="41505">LNFKCTFCSKEYTQSSHLKTHIRNIHKDNCGFTCSECNVVVLSQSSLRRHMSSVHATSVKFTCQHCNKGFNNYQNYQGHIRRHTGERPYCCETCNKTFTTTKALSRHRLIHQGTKTHKCAQCGKTFLELCDLKRHVKRHLLKRAKKDNKISLIKCRENAVNPAASVDPGMNSINLMVLTDSLLFTESQQILDNTDSRAAKVIIPNEKLNTSKAVSGEPGMRPNVIESNGSSLQQTSMEMTKASHMLRTEEEVLSSSQLMPAEPEMDAVSLLANTAVLQPPEVIHGITTPLETSQVLQPTNIDVQDGVAANESNQVTLTSRESSECTASDAPTMVMLSSVRTPSEYLPVSAPESNTANPVIDGARHQQSERVLSHA</sequence>
<evidence type="ECO:0000256" key="5">
    <source>
        <dbReference type="ARBA" id="ARBA00022833"/>
    </source>
</evidence>
<comment type="caution">
    <text evidence="10">The sequence shown here is derived from an EMBL/GenBank/DDBJ whole genome shotgun (WGS) entry which is preliminary data.</text>
</comment>
<dbReference type="PANTHER" id="PTHR24406">
    <property type="entry name" value="TRANSCRIPTIONAL REPRESSOR CTCFL-RELATED"/>
    <property type="match status" value="1"/>
</dbReference>
<dbReference type="FunFam" id="3.30.160.60:FF:000446">
    <property type="entry name" value="Zinc finger protein"/>
    <property type="match status" value="1"/>
</dbReference>
<dbReference type="Pfam" id="PF00096">
    <property type="entry name" value="zf-C2H2"/>
    <property type="match status" value="1"/>
</dbReference>
<dbReference type="Pfam" id="PF13912">
    <property type="entry name" value="zf-C2H2_6"/>
    <property type="match status" value="1"/>
</dbReference>
<feature type="non-terminal residue" evidence="10">
    <location>
        <position position="375"/>
    </location>
</feature>
<feature type="compositionally biased region" description="Basic and acidic residues" evidence="8">
    <location>
        <begin position="362"/>
        <end position="375"/>
    </location>
</feature>
<proteinExistence type="predicted"/>
<keyword evidence="2" id="KW-0479">Metal-binding</keyword>
<keyword evidence="5" id="KW-0862">Zinc</keyword>
<feature type="domain" description="C2H2-type" evidence="9">
    <location>
        <begin position="3"/>
        <end position="26"/>
    </location>
</feature>
<dbReference type="Gene3D" id="3.30.160.60">
    <property type="entry name" value="Classic Zinc Finger"/>
    <property type="match status" value="4"/>
</dbReference>
<evidence type="ECO:0000256" key="6">
    <source>
        <dbReference type="ARBA" id="ARBA00023242"/>
    </source>
</evidence>
<dbReference type="PROSITE" id="PS50157">
    <property type="entry name" value="ZINC_FINGER_C2H2_2"/>
    <property type="match status" value="5"/>
</dbReference>
<feature type="region of interest" description="Disordered" evidence="8">
    <location>
        <begin position="349"/>
        <end position="375"/>
    </location>
</feature>
<keyword evidence="11" id="KW-1185">Reference proteome</keyword>
<evidence type="ECO:0000259" key="9">
    <source>
        <dbReference type="PROSITE" id="PS50157"/>
    </source>
</evidence>
<reference evidence="10 11" key="1">
    <citation type="journal article" date="2024" name="BMC Genomics">
        <title>Genome assembly of redclaw crayfish (Cherax quadricarinatus) provides insights into its immune adaptation and hypoxia tolerance.</title>
        <authorList>
            <person name="Liu Z."/>
            <person name="Zheng J."/>
            <person name="Li H."/>
            <person name="Fang K."/>
            <person name="Wang S."/>
            <person name="He J."/>
            <person name="Zhou D."/>
            <person name="Weng S."/>
            <person name="Chi M."/>
            <person name="Gu Z."/>
            <person name="He J."/>
            <person name="Li F."/>
            <person name="Wang M."/>
        </authorList>
    </citation>
    <scope>NUCLEOTIDE SEQUENCE [LARGE SCALE GENOMIC DNA]</scope>
    <source>
        <strain evidence="10">ZL_2023a</strain>
    </source>
</reference>
<protein>
    <recommendedName>
        <fullName evidence="9">C2H2-type domain-containing protein</fullName>
    </recommendedName>
</protein>
<dbReference type="Pfam" id="PF13894">
    <property type="entry name" value="zf-C2H2_4"/>
    <property type="match status" value="1"/>
</dbReference>
<evidence type="ECO:0000313" key="10">
    <source>
        <dbReference type="EMBL" id="KAK8725392.1"/>
    </source>
</evidence>
<keyword evidence="4 7" id="KW-0863">Zinc-finger</keyword>
<feature type="domain" description="C2H2-type" evidence="9">
    <location>
        <begin position="89"/>
        <end position="116"/>
    </location>
</feature>
<feature type="domain" description="C2H2-type" evidence="9">
    <location>
        <begin position="117"/>
        <end position="144"/>
    </location>
</feature>
<evidence type="ECO:0000256" key="3">
    <source>
        <dbReference type="ARBA" id="ARBA00022737"/>
    </source>
</evidence>